<evidence type="ECO:0000313" key="6">
    <source>
        <dbReference type="EMBL" id="GGN84747.1"/>
    </source>
</evidence>
<feature type="domain" description="HTH lysR-type" evidence="5">
    <location>
        <begin position="2"/>
        <end position="59"/>
    </location>
</feature>
<dbReference type="InterPro" id="IPR005119">
    <property type="entry name" value="LysR_subst-bd"/>
</dbReference>
<keyword evidence="3" id="KW-0238">DNA-binding</keyword>
<protein>
    <submittedName>
        <fullName evidence="6">Transcriptional regulator</fullName>
    </submittedName>
</protein>
<name>A0ABQ2KKP8_9MICO</name>
<comment type="caution">
    <text evidence="6">The sequence shown here is derived from an EMBL/GenBank/DDBJ whole genome shotgun (WGS) entry which is preliminary data.</text>
</comment>
<dbReference type="EMBL" id="BMLM01000001">
    <property type="protein sequence ID" value="GGN84747.1"/>
    <property type="molecule type" value="Genomic_DNA"/>
</dbReference>
<evidence type="ECO:0000259" key="5">
    <source>
        <dbReference type="PROSITE" id="PS50931"/>
    </source>
</evidence>
<evidence type="ECO:0000256" key="4">
    <source>
        <dbReference type="ARBA" id="ARBA00023163"/>
    </source>
</evidence>
<dbReference type="PANTHER" id="PTHR30126:SF94">
    <property type="entry name" value="LYSR FAMILY TRANSCRIPTIONAL REGULATOR"/>
    <property type="match status" value="1"/>
</dbReference>
<evidence type="ECO:0000256" key="3">
    <source>
        <dbReference type="ARBA" id="ARBA00023125"/>
    </source>
</evidence>
<dbReference type="Proteomes" id="UP000626982">
    <property type="component" value="Unassembled WGS sequence"/>
</dbReference>
<reference evidence="7" key="1">
    <citation type="journal article" date="2019" name="Int. J. Syst. Evol. Microbiol.">
        <title>The Global Catalogue of Microorganisms (GCM) 10K type strain sequencing project: providing services to taxonomists for standard genome sequencing and annotation.</title>
        <authorList>
            <consortium name="The Broad Institute Genomics Platform"/>
            <consortium name="The Broad Institute Genome Sequencing Center for Infectious Disease"/>
            <person name="Wu L."/>
            <person name="Ma J."/>
        </authorList>
    </citation>
    <scope>NUCLEOTIDE SEQUENCE [LARGE SCALE GENOMIC DNA]</scope>
    <source>
        <strain evidence="7">CGMCC 1.6960</strain>
    </source>
</reference>
<keyword evidence="4" id="KW-0804">Transcription</keyword>
<dbReference type="Gene3D" id="3.40.190.10">
    <property type="entry name" value="Periplasmic binding protein-like II"/>
    <property type="match status" value="2"/>
</dbReference>
<dbReference type="Pfam" id="PF00126">
    <property type="entry name" value="HTH_1"/>
    <property type="match status" value="1"/>
</dbReference>
<dbReference type="RefSeq" id="WP_188717729.1">
    <property type="nucleotide sequence ID" value="NZ_BAABBD010000002.1"/>
</dbReference>
<dbReference type="Gene3D" id="1.10.10.10">
    <property type="entry name" value="Winged helix-like DNA-binding domain superfamily/Winged helix DNA-binding domain"/>
    <property type="match status" value="1"/>
</dbReference>
<comment type="similarity">
    <text evidence="1">Belongs to the LysR transcriptional regulatory family.</text>
</comment>
<dbReference type="InterPro" id="IPR036388">
    <property type="entry name" value="WH-like_DNA-bd_sf"/>
</dbReference>
<dbReference type="PROSITE" id="PS50931">
    <property type="entry name" value="HTH_LYSR"/>
    <property type="match status" value="1"/>
</dbReference>
<dbReference type="InterPro" id="IPR000847">
    <property type="entry name" value="LysR_HTH_N"/>
</dbReference>
<accession>A0ABQ2KKP8</accession>
<evidence type="ECO:0000313" key="7">
    <source>
        <dbReference type="Proteomes" id="UP000626982"/>
    </source>
</evidence>
<dbReference type="SUPFAM" id="SSF46785">
    <property type="entry name" value="Winged helix' DNA-binding domain"/>
    <property type="match status" value="1"/>
</dbReference>
<evidence type="ECO:0000256" key="2">
    <source>
        <dbReference type="ARBA" id="ARBA00023015"/>
    </source>
</evidence>
<keyword evidence="7" id="KW-1185">Reference proteome</keyword>
<gene>
    <name evidence="6" type="ORF">GCM10010968_16920</name>
</gene>
<dbReference type="InterPro" id="IPR036390">
    <property type="entry name" value="WH_DNA-bd_sf"/>
</dbReference>
<keyword evidence="2" id="KW-0805">Transcription regulation</keyword>
<organism evidence="6 7">
    <name type="scientific">Agrococcus terreus</name>
    <dbReference type="NCBI Taxonomy" id="574649"/>
    <lineage>
        <taxon>Bacteria</taxon>
        <taxon>Bacillati</taxon>
        <taxon>Actinomycetota</taxon>
        <taxon>Actinomycetes</taxon>
        <taxon>Micrococcales</taxon>
        <taxon>Microbacteriaceae</taxon>
        <taxon>Agrococcus</taxon>
    </lineage>
</organism>
<dbReference type="Pfam" id="PF03466">
    <property type="entry name" value="LysR_substrate"/>
    <property type="match status" value="1"/>
</dbReference>
<dbReference type="PANTHER" id="PTHR30126">
    <property type="entry name" value="HTH-TYPE TRANSCRIPTIONAL REGULATOR"/>
    <property type="match status" value="1"/>
</dbReference>
<dbReference type="PRINTS" id="PR00039">
    <property type="entry name" value="HTHLYSR"/>
</dbReference>
<sequence>MLDLHRLTLLREVWLHGGITAAARALSYSHSAISQQLAQLERETGTQLLERVGRTARLTPVGIELVRNTEAILAAVERAEADLATAHERAQGVVTLAAFASISRVALPRVLVRLREEYPGLDVRIRLSTPEEAAAQLVSHQVDAVLTDTFPGTADRLGSGVRSWLLARDPIRCYLPEGVDAADLEQLRAVPWVMEPPTAASTQWALRVCRELGIEPRIAHESSDVLFHLRMVEAGLAAAFLPDIVVREAGASLRPSDLLPADQHRSILFVARAGAHRHPALEALRHAVEREL</sequence>
<dbReference type="SUPFAM" id="SSF53850">
    <property type="entry name" value="Periplasmic binding protein-like II"/>
    <property type="match status" value="1"/>
</dbReference>
<proteinExistence type="inferred from homology"/>
<evidence type="ECO:0000256" key="1">
    <source>
        <dbReference type="ARBA" id="ARBA00009437"/>
    </source>
</evidence>